<evidence type="ECO:0000313" key="8">
    <source>
        <dbReference type="EMBL" id="CAH0370376.1"/>
    </source>
</evidence>
<evidence type="ECO:0000256" key="4">
    <source>
        <dbReference type="ARBA" id="ARBA00022803"/>
    </source>
</evidence>
<keyword evidence="5" id="KW-0862">Zinc</keyword>
<dbReference type="SUPFAM" id="SSF144232">
    <property type="entry name" value="HIT/MYND zinc finger-like"/>
    <property type="match status" value="1"/>
</dbReference>
<feature type="domain" description="MYND-type" evidence="7">
    <location>
        <begin position="6"/>
        <end position="45"/>
    </location>
</feature>
<dbReference type="Pfam" id="PF01753">
    <property type="entry name" value="zf-MYND"/>
    <property type="match status" value="1"/>
</dbReference>
<keyword evidence="1" id="KW-0479">Metal-binding</keyword>
<comment type="caution">
    <text evidence="8">The sequence shown here is derived from an EMBL/GenBank/DDBJ whole genome shotgun (WGS) entry which is preliminary data.</text>
</comment>
<keyword evidence="4" id="KW-0802">TPR repeat</keyword>
<evidence type="ECO:0000256" key="3">
    <source>
        <dbReference type="ARBA" id="ARBA00022771"/>
    </source>
</evidence>
<dbReference type="OrthoDB" id="771227at2759"/>
<dbReference type="PROSITE" id="PS50865">
    <property type="entry name" value="ZF_MYND_2"/>
    <property type="match status" value="1"/>
</dbReference>
<dbReference type="GO" id="GO:0008270">
    <property type="term" value="F:zinc ion binding"/>
    <property type="evidence" value="ECO:0007669"/>
    <property type="project" value="UniProtKB-KW"/>
</dbReference>
<dbReference type="SUPFAM" id="SSF48452">
    <property type="entry name" value="TPR-like"/>
    <property type="match status" value="1"/>
</dbReference>
<evidence type="ECO:0000256" key="1">
    <source>
        <dbReference type="ARBA" id="ARBA00022723"/>
    </source>
</evidence>
<evidence type="ECO:0000256" key="5">
    <source>
        <dbReference type="ARBA" id="ARBA00022833"/>
    </source>
</evidence>
<dbReference type="Pfam" id="PF12906">
    <property type="entry name" value="RINGv"/>
    <property type="match status" value="1"/>
</dbReference>
<evidence type="ECO:0000256" key="6">
    <source>
        <dbReference type="PROSITE-ProRule" id="PRU00134"/>
    </source>
</evidence>
<name>A0A8J2X1H7_9STRA</name>
<dbReference type="AlphaFoldDB" id="A0A8J2X1H7"/>
<sequence length="372" mass="41960">MILTTCPACAKPLAHDAPRCVRCKLRYCNKTCQHDHWRRGHKQMCKKIHRGGNAEQYNADKKYKEAVAVAVEACAADTKGQKCYICTQAVHWKTKEGLVRGCACRGTAGFAHVSCLAEQAKIVVAEAEENNLDGERWSSRWNQWFACSMCKQNYHGVVRCALGWACWKTYVGRPEEDRLRRLAMGVLGTGLSLANRPEEELSVKEAELAMVRRLGASEEELLATQGNLANTYAFLGRFEQALDMNQESYLGYLKLHGEENVYTLRAANNLADVLLSLQRFEEARSLMRKATPVARRVFGQSHDVTFTMKKIHAEALYHDPGATHDDLREAVTILEELERAARRVLGSSHPRVRAIERSRARSRAVLRAREDA</sequence>
<dbReference type="InterPro" id="IPR011990">
    <property type="entry name" value="TPR-like_helical_dom_sf"/>
</dbReference>
<dbReference type="PANTHER" id="PTHR45641:SF19">
    <property type="entry name" value="NEPHROCYSTIN-3"/>
    <property type="match status" value="1"/>
</dbReference>
<dbReference type="InterPro" id="IPR013083">
    <property type="entry name" value="Znf_RING/FYVE/PHD"/>
</dbReference>
<dbReference type="Pfam" id="PF13424">
    <property type="entry name" value="TPR_12"/>
    <property type="match status" value="1"/>
</dbReference>
<evidence type="ECO:0000259" key="7">
    <source>
        <dbReference type="PROSITE" id="PS50865"/>
    </source>
</evidence>
<protein>
    <recommendedName>
        <fullName evidence="7">MYND-type domain-containing protein</fullName>
    </recommendedName>
</protein>
<dbReference type="Gene3D" id="1.25.40.10">
    <property type="entry name" value="Tetratricopeptide repeat domain"/>
    <property type="match status" value="1"/>
</dbReference>
<dbReference type="PANTHER" id="PTHR45641">
    <property type="entry name" value="TETRATRICOPEPTIDE REPEAT PROTEIN (AFU_ORTHOLOGUE AFUA_6G03870)"/>
    <property type="match status" value="1"/>
</dbReference>
<reference evidence="8" key="1">
    <citation type="submission" date="2021-11" db="EMBL/GenBank/DDBJ databases">
        <authorList>
            <consortium name="Genoscope - CEA"/>
            <person name="William W."/>
        </authorList>
    </citation>
    <scope>NUCLEOTIDE SEQUENCE</scope>
</reference>
<dbReference type="EMBL" id="CAKKNE010000003">
    <property type="protein sequence ID" value="CAH0370376.1"/>
    <property type="molecule type" value="Genomic_DNA"/>
</dbReference>
<keyword evidence="3 6" id="KW-0863">Zinc-finger</keyword>
<evidence type="ECO:0000313" key="9">
    <source>
        <dbReference type="Proteomes" id="UP000789595"/>
    </source>
</evidence>
<gene>
    <name evidence="8" type="ORF">PECAL_3P02560</name>
</gene>
<dbReference type="InterPro" id="IPR011016">
    <property type="entry name" value="Znf_RING-CH"/>
</dbReference>
<dbReference type="Gene3D" id="3.30.40.10">
    <property type="entry name" value="Zinc/RING finger domain, C3HC4 (zinc finger)"/>
    <property type="match status" value="1"/>
</dbReference>
<dbReference type="Proteomes" id="UP000789595">
    <property type="component" value="Unassembled WGS sequence"/>
</dbReference>
<organism evidence="8 9">
    <name type="scientific">Pelagomonas calceolata</name>
    <dbReference type="NCBI Taxonomy" id="35677"/>
    <lineage>
        <taxon>Eukaryota</taxon>
        <taxon>Sar</taxon>
        <taxon>Stramenopiles</taxon>
        <taxon>Ochrophyta</taxon>
        <taxon>Pelagophyceae</taxon>
        <taxon>Pelagomonadales</taxon>
        <taxon>Pelagomonadaceae</taxon>
        <taxon>Pelagomonas</taxon>
    </lineage>
</organism>
<accession>A0A8J2X1H7</accession>
<evidence type="ECO:0000256" key="2">
    <source>
        <dbReference type="ARBA" id="ARBA00022737"/>
    </source>
</evidence>
<proteinExistence type="predicted"/>
<dbReference type="Gene3D" id="6.10.140.2220">
    <property type="match status" value="1"/>
</dbReference>
<keyword evidence="2" id="KW-0677">Repeat</keyword>
<dbReference type="InterPro" id="IPR002893">
    <property type="entry name" value="Znf_MYND"/>
</dbReference>
<keyword evidence="9" id="KW-1185">Reference proteome</keyword>